<dbReference type="AlphaFoldDB" id="A0A3A9YGE8"/>
<evidence type="ECO:0000313" key="5">
    <source>
        <dbReference type="Proteomes" id="UP000271548"/>
    </source>
</evidence>
<dbReference type="EMBL" id="RAZS01000007">
    <property type="protein sequence ID" value="RKN17335.1"/>
    <property type="molecule type" value="Genomic_DNA"/>
</dbReference>
<sequence>MLLTGLPIAGLLLLGACTDEHADAGGDGPRPGGRPGAGPTAPSDDPANVCPVSGVRIRALGTNAAMGLRALGLELTNCGTADYALNGYPSLRLLDADGTPIPVQVIEGAKGITSGFDAPPRPLTLRPGERAGAAVLWRNLVTDSTVVATSGEALEVASSAGRARQAVELDGPIDLGNTGRLGVSAWKPAEPTTPAPPPAPPQPSGAPSGATTLDPRV</sequence>
<dbReference type="Proteomes" id="UP000271548">
    <property type="component" value="Unassembled WGS sequence"/>
</dbReference>
<feature type="compositionally biased region" description="Pro residues" evidence="1">
    <location>
        <begin position="191"/>
        <end position="204"/>
    </location>
</feature>
<dbReference type="Pfam" id="PF14016">
    <property type="entry name" value="DUF4232"/>
    <property type="match status" value="1"/>
</dbReference>
<feature type="domain" description="DUF4232" evidence="2">
    <location>
        <begin position="50"/>
        <end position="186"/>
    </location>
</feature>
<evidence type="ECO:0000313" key="4">
    <source>
        <dbReference type="EMBL" id="RKN31236.1"/>
    </source>
</evidence>
<evidence type="ECO:0000313" key="6">
    <source>
        <dbReference type="Proteomes" id="UP000275865"/>
    </source>
</evidence>
<organism evidence="4 6">
    <name type="scientific">Micromonospora musae</name>
    <dbReference type="NCBI Taxonomy" id="1894970"/>
    <lineage>
        <taxon>Bacteria</taxon>
        <taxon>Bacillati</taxon>
        <taxon>Actinomycetota</taxon>
        <taxon>Actinomycetes</taxon>
        <taxon>Micromonosporales</taxon>
        <taxon>Micromonosporaceae</taxon>
        <taxon>Micromonospora</taxon>
    </lineage>
</organism>
<keyword evidence="5" id="KW-1185">Reference proteome</keyword>
<proteinExistence type="predicted"/>
<dbReference type="OrthoDB" id="3827416at2"/>
<evidence type="ECO:0000259" key="2">
    <source>
        <dbReference type="Pfam" id="PF14016"/>
    </source>
</evidence>
<dbReference type="EMBL" id="RAZT01000008">
    <property type="protein sequence ID" value="RKN31236.1"/>
    <property type="molecule type" value="Genomic_DNA"/>
</dbReference>
<comment type="caution">
    <text evidence="4">The sequence shown here is derived from an EMBL/GenBank/DDBJ whole genome shotgun (WGS) entry which is preliminary data.</text>
</comment>
<name>A0A3A9YGE8_9ACTN</name>
<dbReference type="InterPro" id="IPR025326">
    <property type="entry name" value="DUF4232"/>
</dbReference>
<dbReference type="Proteomes" id="UP000275865">
    <property type="component" value="Unassembled WGS sequence"/>
</dbReference>
<reference evidence="5 6" key="1">
    <citation type="submission" date="2018-09" db="EMBL/GenBank/DDBJ databases">
        <title>Micromonospora sp. nov. MS1-9, isolated from a root of Musa sp.</title>
        <authorList>
            <person name="Kuncharoen N."/>
            <person name="Kudo T."/>
            <person name="Ohkuma M."/>
            <person name="Yuki M."/>
            <person name="Tanasupawat S."/>
        </authorList>
    </citation>
    <scope>NUCLEOTIDE SEQUENCE [LARGE SCALE GENOMIC DNA]</scope>
    <source>
        <strain evidence="4 6">MS1-9</strain>
        <strain evidence="3 5">NGC1-4</strain>
    </source>
</reference>
<protein>
    <submittedName>
        <fullName evidence="4">DUF4232 domain-containing protein</fullName>
    </submittedName>
</protein>
<accession>A0A3A9YGE8</accession>
<feature type="region of interest" description="Disordered" evidence="1">
    <location>
        <begin position="22"/>
        <end position="48"/>
    </location>
</feature>
<feature type="region of interest" description="Disordered" evidence="1">
    <location>
        <begin position="171"/>
        <end position="217"/>
    </location>
</feature>
<evidence type="ECO:0000256" key="1">
    <source>
        <dbReference type="SAM" id="MobiDB-lite"/>
    </source>
</evidence>
<feature type="compositionally biased region" description="Gly residues" evidence="1">
    <location>
        <begin position="25"/>
        <end position="36"/>
    </location>
</feature>
<gene>
    <name evidence="4" type="ORF">D7044_17675</name>
    <name evidence="3" type="ORF">D7147_21115</name>
</gene>
<evidence type="ECO:0000313" key="3">
    <source>
        <dbReference type="EMBL" id="RKN17335.1"/>
    </source>
</evidence>